<keyword evidence="2" id="KW-1185">Reference proteome</keyword>
<comment type="caution">
    <text evidence="1">The sequence shown here is derived from an EMBL/GenBank/DDBJ whole genome shotgun (WGS) entry which is preliminary data.</text>
</comment>
<name>A0ABM9AAK4_9VIBR</name>
<evidence type="ECO:0000313" key="1">
    <source>
        <dbReference type="EMBL" id="CAH0543238.1"/>
    </source>
</evidence>
<proteinExistence type="predicted"/>
<protein>
    <submittedName>
        <fullName evidence="1">Uncharacterized protein</fullName>
    </submittedName>
</protein>
<evidence type="ECO:0000313" key="2">
    <source>
        <dbReference type="Proteomes" id="UP000838748"/>
    </source>
</evidence>
<gene>
    <name evidence="1" type="ORF">VMF7928_04486</name>
</gene>
<dbReference type="EMBL" id="CAKLDM010000005">
    <property type="protein sequence ID" value="CAH0543238.1"/>
    <property type="molecule type" value="Genomic_DNA"/>
</dbReference>
<dbReference type="Proteomes" id="UP000838748">
    <property type="component" value="Unassembled WGS sequence"/>
</dbReference>
<organism evidence="1 2">
    <name type="scientific">Vibrio marisflavi CECT 7928</name>
    <dbReference type="NCBI Taxonomy" id="634439"/>
    <lineage>
        <taxon>Bacteria</taxon>
        <taxon>Pseudomonadati</taxon>
        <taxon>Pseudomonadota</taxon>
        <taxon>Gammaproteobacteria</taxon>
        <taxon>Vibrionales</taxon>
        <taxon>Vibrionaceae</taxon>
        <taxon>Vibrio</taxon>
    </lineage>
</organism>
<dbReference type="RefSeq" id="WP_237364160.1">
    <property type="nucleotide sequence ID" value="NZ_CAKLDM010000005.1"/>
</dbReference>
<accession>A0ABM9AAK4</accession>
<reference evidence="1" key="1">
    <citation type="submission" date="2021-11" db="EMBL/GenBank/DDBJ databases">
        <authorList>
            <person name="Rodrigo-Torres L."/>
            <person name="Arahal R. D."/>
            <person name="Lucena T."/>
        </authorList>
    </citation>
    <scope>NUCLEOTIDE SEQUENCE</scope>
    <source>
        <strain evidence="1">CECT 7928</strain>
    </source>
</reference>
<sequence>MGNNAKTKYTKLQVIATPQMELANFNRTIALRKIESDQGPNIWLTDSQTGCTVVIIKWPDNRVSMIHLMPAAGDISDMVRGPNISLYTASKRLMYTLNDSYGGAVVLLKSQVKEAYMLEQLSHLIRQSTGNTEGCEFIVVPSNVARMCEHKLILVVGVRERNSWSFYKQTKSAINGKITEVKQLQWQSSIHH</sequence>